<comment type="caution">
    <text evidence="1">The sequence shown here is derived from an EMBL/GenBank/DDBJ whole genome shotgun (WGS) entry which is preliminary data.</text>
</comment>
<dbReference type="Proteomes" id="UP000095658">
    <property type="component" value="Unassembled WGS sequence"/>
</dbReference>
<reference evidence="1 2" key="1">
    <citation type="submission" date="2016-06" db="EMBL/GenBank/DDBJ databases">
        <title>Domibacillus iocasae genome sequencing.</title>
        <authorList>
            <person name="Verma A."/>
            <person name="Pal Y."/>
            <person name="Ojha A.K."/>
            <person name="Krishnamurthi S."/>
        </authorList>
    </citation>
    <scope>NUCLEOTIDE SEQUENCE [LARGE SCALE GENOMIC DNA]</scope>
    <source>
        <strain evidence="1 2">DSM 29979</strain>
    </source>
</reference>
<accession>A0A1E7DR30</accession>
<proteinExistence type="predicted"/>
<dbReference type="EMBL" id="MAMP01000012">
    <property type="protein sequence ID" value="OES45521.1"/>
    <property type="molecule type" value="Genomic_DNA"/>
</dbReference>
<evidence type="ECO:0000313" key="2">
    <source>
        <dbReference type="Proteomes" id="UP000095658"/>
    </source>
</evidence>
<protein>
    <recommendedName>
        <fullName evidence="3">DUF2922 domain-containing protein</fullName>
    </recommendedName>
</protein>
<evidence type="ECO:0000313" key="1">
    <source>
        <dbReference type="EMBL" id="OES45521.1"/>
    </source>
</evidence>
<sequence>MKAIIKFKDGRVISYDSIEKMEPCEGLDFISSIIAAIKIEAEEKSKKDSKEQTLTASDIYSLEIIM</sequence>
<keyword evidence="2" id="KW-1185">Reference proteome</keyword>
<organism evidence="1 2">
    <name type="scientific">Domibacillus iocasae</name>
    <dbReference type="NCBI Taxonomy" id="1714016"/>
    <lineage>
        <taxon>Bacteria</taxon>
        <taxon>Bacillati</taxon>
        <taxon>Bacillota</taxon>
        <taxon>Bacilli</taxon>
        <taxon>Bacillales</taxon>
        <taxon>Bacillaceae</taxon>
        <taxon>Domibacillus</taxon>
    </lineage>
</organism>
<dbReference type="RefSeq" id="WP_069937519.1">
    <property type="nucleotide sequence ID" value="NZ_MAMP01000012.1"/>
</dbReference>
<dbReference type="AlphaFoldDB" id="A0A1E7DR30"/>
<gene>
    <name evidence="1" type="ORF">BA724_01500</name>
</gene>
<evidence type="ECO:0008006" key="3">
    <source>
        <dbReference type="Google" id="ProtNLM"/>
    </source>
</evidence>
<name>A0A1E7DR30_9BACI</name>